<proteinExistence type="predicted"/>
<gene>
    <name evidence="1" type="ORF">P8627_04520</name>
</gene>
<accession>A0ABY8LE03</accession>
<evidence type="ECO:0000313" key="2">
    <source>
        <dbReference type="Proteomes" id="UP001243420"/>
    </source>
</evidence>
<protein>
    <submittedName>
        <fullName evidence="1">Uncharacterized protein</fullName>
    </submittedName>
</protein>
<reference evidence="1 2" key="1">
    <citation type="submission" date="2023-04" db="EMBL/GenBank/DDBJ databases">
        <title>Jannaschia ovalis sp. nov., a marine bacterium isolated from sea tidal flat.</title>
        <authorList>
            <person name="Kwon D.Y."/>
            <person name="Kim J.-J."/>
        </authorList>
    </citation>
    <scope>NUCLEOTIDE SEQUENCE [LARGE SCALE GENOMIC DNA]</scope>
    <source>
        <strain evidence="1 2">GRR-S6-38</strain>
    </source>
</reference>
<keyword evidence="2" id="KW-1185">Reference proteome</keyword>
<evidence type="ECO:0000313" key="1">
    <source>
        <dbReference type="EMBL" id="WGH79536.1"/>
    </source>
</evidence>
<name>A0ABY8LE03_9RHOB</name>
<dbReference type="RefSeq" id="WP_279966420.1">
    <property type="nucleotide sequence ID" value="NZ_CP122537.1"/>
</dbReference>
<sequence length="71" mass="7915">MKPVVHHSLEDATGDRCVDLIRTGARWAWVECRRDPEDAHGWRRLHPPRGDFADAAAARADAAGQVAWLEA</sequence>
<dbReference type="Proteomes" id="UP001243420">
    <property type="component" value="Chromosome"/>
</dbReference>
<dbReference type="EMBL" id="CP122537">
    <property type="protein sequence ID" value="WGH79536.1"/>
    <property type="molecule type" value="Genomic_DNA"/>
</dbReference>
<organism evidence="1 2">
    <name type="scientific">Jannaschia ovalis</name>
    <dbReference type="NCBI Taxonomy" id="3038773"/>
    <lineage>
        <taxon>Bacteria</taxon>
        <taxon>Pseudomonadati</taxon>
        <taxon>Pseudomonadota</taxon>
        <taxon>Alphaproteobacteria</taxon>
        <taxon>Rhodobacterales</taxon>
        <taxon>Roseobacteraceae</taxon>
        <taxon>Jannaschia</taxon>
    </lineage>
</organism>